<reference evidence="1 2" key="1">
    <citation type="journal article" date="2012" name="BMC Genomics">
        <title>Genomic basis of broad host range and environmental adaptability of Rhizobium tropici CIAT 899 and Rhizobium sp. PRF 81 which are used in inoculants for common bean (Phaseolus vulgaris L.).</title>
        <authorList>
            <person name="Ormeno-Orrillo E."/>
            <person name="Menna P."/>
            <person name="Almeida L.G."/>
            <person name="Ollero F.J."/>
            <person name="Nicolas M.F."/>
            <person name="Pains Rodrigues E."/>
            <person name="Shigueyoshi Nakatani A."/>
            <person name="Silva Batista J.S."/>
            <person name="Oliveira Chueire L.M."/>
            <person name="Souza R.C."/>
            <person name="Ribeiro Vasconcelos A.T."/>
            <person name="Megias M."/>
            <person name="Hungria M."/>
            <person name="Martinez-Romero E."/>
        </authorList>
    </citation>
    <scope>NUCLEOTIDE SEQUENCE [LARGE SCALE GENOMIC DNA]</scope>
    <source>
        <strain evidence="1 2">PRF 81</strain>
    </source>
</reference>
<sequence>MKDHAADELHVKRSHAENAARCLACHRKSGNEEVVERLAIGELLAELNRLGGQSFIGQRTHLLFECIDGNDIRLERLDAAVVGRAEQLAGNST</sequence>
<proteinExistence type="predicted"/>
<gene>
    <name evidence="1" type="ORF">RHSP_63274</name>
</gene>
<evidence type="ECO:0000313" key="2">
    <source>
        <dbReference type="Proteomes" id="UP000012429"/>
    </source>
</evidence>
<evidence type="ECO:0000313" key="1">
    <source>
        <dbReference type="EMBL" id="ENN87603.1"/>
    </source>
</evidence>
<name>N6UBS9_9HYPH</name>
<dbReference type="AlphaFoldDB" id="N6UBS9"/>
<comment type="caution">
    <text evidence="1">The sequence shown here is derived from an EMBL/GenBank/DDBJ whole genome shotgun (WGS) entry which is preliminary data.</text>
</comment>
<dbReference type="EMBL" id="AQHN01000056">
    <property type="protein sequence ID" value="ENN87603.1"/>
    <property type="molecule type" value="Genomic_DNA"/>
</dbReference>
<accession>N6UBS9</accession>
<organism evidence="1 2">
    <name type="scientific">Rhizobium freirei PRF 81</name>
    <dbReference type="NCBI Taxonomy" id="363754"/>
    <lineage>
        <taxon>Bacteria</taxon>
        <taxon>Pseudomonadati</taxon>
        <taxon>Pseudomonadota</taxon>
        <taxon>Alphaproteobacteria</taxon>
        <taxon>Hyphomicrobiales</taxon>
        <taxon>Rhizobiaceae</taxon>
        <taxon>Rhizobium/Agrobacterium group</taxon>
        <taxon>Rhizobium</taxon>
    </lineage>
</organism>
<keyword evidence="2" id="KW-1185">Reference proteome</keyword>
<dbReference type="Proteomes" id="UP000012429">
    <property type="component" value="Unassembled WGS sequence"/>
</dbReference>
<protein>
    <submittedName>
        <fullName evidence="1">Uncharacterized protein</fullName>
    </submittedName>
</protein>